<dbReference type="SUPFAM" id="SSF160246">
    <property type="entry name" value="EspE N-terminal domain-like"/>
    <property type="match status" value="1"/>
</dbReference>
<proteinExistence type="inferred from homology"/>
<gene>
    <name evidence="5" type="ORF">A3A96_03390</name>
</gene>
<dbReference type="InterPro" id="IPR027417">
    <property type="entry name" value="P-loop_NTPase"/>
</dbReference>
<evidence type="ECO:0000313" key="6">
    <source>
        <dbReference type="Proteomes" id="UP000177707"/>
    </source>
</evidence>
<keyword evidence="3" id="KW-0067">ATP-binding</keyword>
<dbReference type="CDD" id="cd01129">
    <property type="entry name" value="PulE-GspE-like"/>
    <property type="match status" value="1"/>
</dbReference>
<dbReference type="GO" id="GO:0005524">
    <property type="term" value="F:ATP binding"/>
    <property type="evidence" value="ECO:0007669"/>
    <property type="project" value="UniProtKB-KW"/>
</dbReference>
<dbReference type="InterPro" id="IPR037257">
    <property type="entry name" value="T2SS_E_N_sf"/>
</dbReference>
<evidence type="ECO:0000313" key="5">
    <source>
        <dbReference type="EMBL" id="OHB01677.1"/>
    </source>
</evidence>
<dbReference type="SUPFAM" id="SSF52540">
    <property type="entry name" value="P-loop containing nucleoside triphosphate hydrolases"/>
    <property type="match status" value="1"/>
</dbReference>
<dbReference type="PROSITE" id="PS00662">
    <property type="entry name" value="T2SP_E"/>
    <property type="match status" value="1"/>
</dbReference>
<evidence type="ECO:0000256" key="2">
    <source>
        <dbReference type="ARBA" id="ARBA00022741"/>
    </source>
</evidence>
<reference evidence="5 6" key="1">
    <citation type="journal article" date="2016" name="Nat. Commun.">
        <title>Thousands of microbial genomes shed light on interconnected biogeochemical processes in an aquifer system.</title>
        <authorList>
            <person name="Anantharaman K."/>
            <person name="Brown C.T."/>
            <person name="Hug L.A."/>
            <person name="Sharon I."/>
            <person name="Castelle C.J."/>
            <person name="Probst A.J."/>
            <person name="Thomas B.C."/>
            <person name="Singh A."/>
            <person name="Wilkins M.J."/>
            <person name="Karaoz U."/>
            <person name="Brodie E.L."/>
            <person name="Williams K.H."/>
            <person name="Hubbard S.S."/>
            <person name="Banfield J.F."/>
        </authorList>
    </citation>
    <scope>NUCLEOTIDE SEQUENCE [LARGE SCALE GENOMIC DNA]</scope>
</reference>
<evidence type="ECO:0000256" key="1">
    <source>
        <dbReference type="ARBA" id="ARBA00006611"/>
    </source>
</evidence>
<dbReference type="Pfam" id="PF05157">
    <property type="entry name" value="MshEN"/>
    <property type="match status" value="1"/>
</dbReference>
<dbReference type="AlphaFoldDB" id="A0A1G2TWK3"/>
<name>A0A1G2TWK3_9BACT</name>
<organism evidence="5 6">
    <name type="scientific">Candidatus Zambryskibacteria bacterium RIFCSPLOWO2_01_FULL_39_39</name>
    <dbReference type="NCBI Taxonomy" id="1802758"/>
    <lineage>
        <taxon>Bacteria</taxon>
        <taxon>Candidatus Zambryskiibacteriota</taxon>
    </lineage>
</organism>
<dbReference type="STRING" id="1802758.A3A96_03390"/>
<dbReference type="PANTHER" id="PTHR30258:SF1">
    <property type="entry name" value="PROTEIN TRANSPORT PROTEIN HOFB HOMOLOG"/>
    <property type="match status" value="1"/>
</dbReference>
<dbReference type="Gene3D" id="3.30.450.90">
    <property type="match status" value="1"/>
</dbReference>
<evidence type="ECO:0000259" key="4">
    <source>
        <dbReference type="PROSITE" id="PS00662"/>
    </source>
</evidence>
<dbReference type="InterPro" id="IPR001482">
    <property type="entry name" value="T2SS/T4SS_dom"/>
</dbReference>
<evidence type="ECO:0000256" key="3">
    <source>
        <dbReference type="ARBA" id="ARBA00022840"/>
    </source>
</evidence>
<sequence length="583" mass="65032">MHVEDSQIKDFIIDAGLISKSEVEDAEKEAKSKKKPLSDILISKGKFSDDDLRRVQAYILGIPFINLKGQILNRDILNLIPEPIARKHNIIAFAKKEDSLEVAMLDTDDLQALNSIKKKVGLKILPRLTDSESMRGALIQYQKNLQDEFGDIIKNDSDEIKTITEKLPADSTSEGDLKKLAEELPVVRIVDTLLKHAIIQNASDIHIEPLEDQILVRYRIDGILHDAMILPKHIGYSLVARVKVLSSLKLDEKRLPQDGRFKINMNGEKVSFRVSTLPVYYGEKTVMRLLRESVSGFTLESLGFHGKALELLHKALQHTTGMILTTGPTGSGKSTTLYTMLDILNTSDINISTIEDPIEYQMKRINQTQVKPEIGLTFASGLRTLVRQDPDVIMVGEIRDNETASLAINASLTGHLVLSTLHTNSAAGAVPRLIDMKVEPFLIISTIDAIIAQRLVRKLSDKKEKYYLSKAEVESISKVINLNNVLEVLKEEKIVGSKDSWDNIPFYRPMKDAGEEGFKSRIGIYEVLNVSTAVKDLIIKGSTTEDIELQAKKEGMLSMIEDGIFKAAQGLTTIEEVLRVVSE</sequence>
<dbReference type="PANTHER" id="PTHR30258">
    <property type="entry name" value="TYPE II SECRETION SYSTEM PROTEIN GSPE-RELATED"/>
    <property type="match status" value="1"/>
</dbReference>
<accession>A0A1G2TWK3</accession>
<comment type="caution">
    <text evidence="5">The sequence shown here is derived from an EMBL/GenBank/DDBJ whole genome shotgun (WGS) entry which is preliminary data.</text>
</comment>
<protein>
    <recommendedName>
        <fullName evidence="4">Bacterial type II secretion system protein E domain-containing protein</fullName>
    </recommendedName>
</protein>
<keyword evidence="2" id="KW-0547">Nucleotide-binding</keyword>
<dbReference type="EMBL" id="MHWB01000011">
    <property type="protein sequence ID" value="OHB01677.1"/>
    <property type="molecule type" value="Genomic_DNA"/>
</dbReference>
<dbReference type="Gene3D" id="3.30.300.160">
    <property type="entry name" value="Type II secretion system, protein E, N-terminal domain"/>
    <property type="match status" value="1"/>
</dbReference>
<dbReference type="GO" id="GO:0016887">
    <property type="term" value="F:ATP hydrolysis activity"/>
    <property type="evidence" value="ECO:0007669"/>
    <property type="project" value="TreeGrafter"/>
</dbReference>
<dbReference type="GO" id="GO:0005886">
    <property type="term" value="C:plasma membrane"/>
    <property type="evidence" value="ECO:0007669"/>
    <property type="project" value="TreeGrafter"/>
</dbReference>
<dbReference type="InterPro" id="IPR007831">
    <property type="entry name" value="T2SS_GspE_N"/>
</dbReference>
<comment type="similarity">
    <text evidence="1">Belongs to the GSP E family.</text>
</comment>
<feature type="domain" description="Bacterial type II secretion system protein E" evidence="4">
    <location>
        <begin position="386"/>
        <end position="400"/>
    </location>
</feature>
<dbReference type="Gene3D" id="3.40.50.300">
    <property type="entry name" value="P-loop containing nucleotide triphosphate hydrolases"/>
    <property type="match status" value="1"/>
</dbReference>
<dbReference type="Pfam" id="PF00437">
    <property type="entry name" value="T2SSE"/>
    <property type="match status" value="1"/>
</dbReference>
<dbReference type="Proteomes" id="UP000177707">
    <property type="component" value="Unassembled WGS sequence"/>
</dbReference>